<gene>
    <name evidence="2" type="ORF">O6P43_020961</name>
</gene>
<comment type="caution">
    <text evidence="2">The sequence shown here is derived from an EMBL/GenBank/DDBJ whole genome shotgun (WGS) entry which is preliminary data.</text>
</comment>
<dbReference type="Proteomes" id="UP001163823">
    <property type="component" value="Chromosome 8"/>
</dbReference>
<organism evidence="2 3">
    <name type="scientific">Quillaja saponaria</name>
    <name type="common">Soap bark tree</name>
    <dbReference type="NCBI Taxonomy" id="32244"/>
    <lineage>
        <taxon>Eukaryota</taxon>
        <taxon>Viridiplantae</taxon>
        <taxon>Streptophyta</taxon>
        <taxon>Embryophyta</taxon>
        <taxon>Tracheophyta</taxon>
        <taxon>Spermatophyta</taxon>
        <taxon>Magnoliopsida</taxon>
        <taxon>eudicotyledons</taxon>
        <taxon>Gunneridae</taxon>
        <taxon>Pentapetalae</taxon>
        <taxon>rosids</taxon>
        <taxon>fabids</taxon>
        <taxon>Fabales</taxon>
        <taxon>Quillajaceae</taxon>
        <taxon>Quillaja</taxon>
    </lineage>
</organism>
<feature type="compositionally biased region" description="Basic and acidic residues" evidence="1">
    <location>
        <begin position="35"/>
        <end position="44"/>
    </location>
</feature>
<protein>
    <submittedName>
        <fullName evidence="2">Uncharacterized protein</fullName>
    </submittedName>
</protein>
<evidence type="ECO:0000313" key="3">
    <source>
        <dbReference type="Proteomes" id="UP001163823"/>
    </source>
</evidence>
<dbReference type="AlphaFoldDB" id="A0AAD7LLU7"/>
<sequence length="111" mass="12656">MDIMDNGEGTKAGDCGFKELNELLSQRINGATRYTKPDQEEQRKTNQKCQQSTISVVRLKYESKGSEIHNIRRKDTHQVFDEFPNENATAFVAPKLKETEITELVSPPEIN</sequence>
<reference evidence="2" key="1">
    <citation type="journal article" date="2023" name="Science">
        <title>Elucidation of the pathway for biosynthesis of saponin adjuvants from the soapbark tree.</title>
        <authorList>
            <person name="Reed J."/>
            <person name="Orme A."/>
            <person name="El-Demerdash A."/>
            <person name="Owen C."/>
            <person name="Martin L.B.B."/>
            <person name="Misra R.C."/>
            <person name="Kikuchi S."/>
            <person name="Rejzek M."/>
            <person name="Martin A.C."/>
            <person name="Harkess A."/>
            <person name="Leebens-Mack J."/>
            <person name="Louveau T."/>
            <person name="Stephenson M.J."/>
            <person name="Osbourn A."/>
        </authorList>
    </citation>
    <scope>NUCLEOTIDE SEQUENCE</scope>
    <source>
        <strain evidence="2">S10</strain>
    </source>
</reference>
<name>A0AAD7LLU7_QUISA</name>
<proteinExistence type="predicted"/>
<accession>A0AAD7LLU7</accession>
<dbReference type="EMBL" id="JARAOO010000008">
    <property type="protein sequence ID" value="KAJ7960534.1"/>
    <property type="molecule type" value="Genomic_DNA"/>
</dbReference>
<evidence type="ECO:0000256" key="1">
    <source>
        <dbReference type="SAM" id="MobiDB-lite"/>
    </source>
</evidence>
<dbReference type="KEGG" id="qsa:O6P43_020961"/>
<keyword evidence="3" id="KW-1185">Reference proteome</keyword>
<feature type="region of interest" description="Disordered" evidence="1">
    <location>
        <begin position="30"/>
        <end position="49"/>
    </location>
</feature>
<evidence type="ECO:0000313" key="2">
    <source>
        <dbReference type="EMBL" id="KAJ7960534.1"/>
    </source>
</evidence>